<name>A0A9P9WM61_9PEZI</name>
<dbReference type="Pfam" id="PF20978">
    <property type="entry name" value="Gta3"/>
    <property type="match status" value="1"/>
</dbReference>
<evidence type="ECO:0000313" key="3">
    <source>
        <dbReference type="EMBL" id="KAI1869593.1"/>
    </source>
</evidence>
<accession>A0A9P9WM61</accession>
<evidence type="ECO:0000256" key="1">
    <source>
        <dbReference type="SAM" id="MobiDB-lite"/>
    </source>
</evidence>
<dbReference type="GO" id="GO:0006450">
    <property type="term" value="P:regulation of translational fidelity"/>
    <property type="evidence" value="ECO:0007669"/>
    <property type="project" value="InterPro"/>
</dbReference>
<organism evidence="3 4">
    <name type="scientific">Neoarthrinium moseri</name>
    <dbReference type="NCBI Taxonomy" id="1658444"/>
    <lineage>
        <taxon>Eukaryota</taxon>
        <taxon>Fungi</taxon>
        <taxon>Dikarya</taxon>
        <taxon>Ascomycota</taxon>
        <taxon>Pezizomycotina</taxon>
        <taxon>Sordariomycetes</taxon>
        <taxon>Xylariomycetidae</taxon>
        <taxon>Amphisphaeriales</taxon>
        <taxon>Apiosporaceae</taxon>
        <taxon>Neoarthrinium</taxon>
    </lineage>
</organism>
<sequence length="272" mass="28495">MKTTTPTAMCTQCRTALRRRLQAGQWRPQQQPRRALEGRRSVSSSAATPDLAPSPPSSTRPNPRDILSKPTWSVRSLLAPNPAKDAASTTTGSPAAEPEADSDSITPQTLHHLLRLSALPPAASAAEEAGLLATLRAQLRFVRAVQGVDTRGVRPLVAVRDETAAGVAAEQTVGLAALRGALAREDIVGHNRRPRRRREDGAAAGTGLARTQAPGQGKKQRREAVAGVEDWDVLAGATMTAGRYFVVRSGNGSGSTSPAAKGGSTAEAVKEP</sequence>
<dbReference type="InterPro" id="IPR049545">
    <property type="entry name" value="Gta3_dom"/>
</dbReference>
<evidence type="ECO:0000313" key="4">
    <source>
        <dbReference type="Proteomes" id="UP000829685"/>
    </source>
</evidence>
<feature type="domain" description="Glutamyl-tRNA amidotransferase complex subunit Gta3" evidence="2">
    <location>
        <begin position="102"/>
        <end position="156"/>
    </location>
</feature>
<dbReference type="AlphaFoldDB" id="A0A9P9WM61"/>
<dbReference type="EMBL" id="JAFIMR010000015">
    <property type="protein sequence ID" value="KAI1869593.1"/>
    <property type="molecule type" value="Genomic_DNA"/>
</dbReference>
<dbReference type="Proteomes" id="UP000829685">
    <property type="component" value="Unassembled WGS sequence"/>
</dbReference>
<dbReference type="GO" id="GO:0032543">
    <property type="term" value="P:mitochondrial translation"/>
    <property type="evidence" value="ECO:0007669"/>
    <property type="project" value="TreeGrafter"/>
</dbReference>
<dbReference type="PANTHER" id="PTHR15004">
    <property type="entry name" value="GLUTAMYL-TRNA(GLN) AMIDOTRANSFERASE SUBUNIT C, MITOCHONDRIAL"/>
    <property type="match status" value="1"/>
</dbReference>
<dbReference type="PANTHER" id="PTHR15004:SF0">
    <property type="entry name" value="GLUTAMYL-TRNA(GLN) AMIDOTRANSFERASE SUBUNIT C, MITOCHONDRIAL"/>
    <property type="match status" value="1"/>
</dbReference>
<comment type="caution">
    <text evidence="3">The sequence shown here is derived from an EMBL/GenBank/DDBJ whole genome shotgun (WGS) entry which is preliminary data.</text>
</comment>
<evidence type="ECO:0000259" key="2">
    <source>
        <dbReference type="Pfam" id="PF20978"/>
    </source>
</evidence>
<keyword evidence="4" id="KW-1185">Reference proteome</keyword>
<dbReference type="GO" id="GO:0005739">
    <property type="term" value="C:mitochondrion"/>
    <property type="evidence" value="ECO:0007669"/>
    <property type="project" value="TreeGrafter"/>
</dbReference>
<protein>
    <recommendedName>
        <fullName evidence="2">Glutamyl-tRNA amidotransferase complex subunit Gta3 domain-containing protein</fullName>
    </recommendedName>
</protein>
<feature type="region of interest" description="Disordered" evidence="1">
    <location>
        <begin position="247"/>
        <end position="272"/>
    </location>
</feature>
<feature type="region of interest" description="Disordered" evidence="1">
    <location>
        <begin position="191"/>
        <end position="224"/>
    </location>
</feature>
<feature type="region of interest" description="Disordered" evidence="1">
    <location>
        <begin position="20"/>
        <end position="105"/>
    </location>
</feature>
<dbReference type="GO" id="GO:0030956">
    <property type="term" value="C:glutamyl-tRNA(Gln) amidotransferase complex"/>
    <property type="evidence" value="ECO:0007669"/>
    <property type="project" value="TreeGrafter"/>
</dbReference>
<reference evidence="3" key="1">
    <citation type="submission" date="2021-03" db="EMBL/GenBank/DDBJ databases">
        <title>Revisited historic fungal species revealed as producer of novel bioactive compounds through whole genome sequencing and comparative genomics.</title>
        <authorList>
            <person name="Vignolle G.A."/>
            <person name="Hochenegger N."/>
            <person name="Mach R.L."/>
            <person name="Mach-Aigner A.R."/>
            <person name="Javad Rahimi M."/>
            <person name="Salim K.A."/>
            <person name="Chan C.M."/>
            <person name="Lim L.B.L."/>
            <person name="Cai F."/>
            <person name="Druzhinina I.S."/>
            <person name="U'Ren J.M."/>
            <person name="Derntl C."/>
        </authorList>
    </citation>
    <scope>NUCLEOTIDE SEQUENCE</scope>
    <source>
        <strain evidence="3">TUCIM 5799</strain>
    </source>
</reference>
<dbReference type="GO" id="GO:0070681">
    <property type="term" value="P:glutaminyl-tRNAGln biosynthesis via transamidation"/>
    <property type="evidence" value="ECO:0007669"/>
    <property type="project" value="TreeGrafter"/>
</dbReference>
<gene>
    <name evidence="3" type="ORF">JX265_006683</name>
</gene>
<proteinExistence type="predicted"/>
<dbReference type="InterPro" id="IPR003837">
    <property type="entry name" value="GatC"/>
</dbReference>